<keyword evidence="3" id="KW-1185">Reference proteome</keyword>
<dbReference type="EMBL" id="NIZV01000529">
    <property type="protein sequence ID" value="RSL86489.1"/>
    <property type="molecule type" value="Genomic_DNA"/>
</dbReference>
<protein>
    <submittedName>
        <fullName evidence="2">Uncharacterized protein</fullName>
    </submittedName>
</protein>
<proteinExistence type="predicted"/>
<evidence type="ECO:0000256" key="1">
    <source>
        <dbReference type="SAM" id="MobiDB-lite"/>
    </source>
</evidence>
<accession>A0A428S9J1</accession>
<feature type="region of interest" description="Disordered" evidence="1">
    <location>
        <begin position="33"/>
        <end position="100"/>
    </location>
</feature>
<comment type="caution">
    <text evidence="2">The sequence shown here is derived from an EMBL/GenBank/DDBJ whole genome shotgun (WGS) entry which is preliminary data.</text>
</comment>
<feature type="compositionally biased region" description="Basic residues" evidence="1">
    <location>
        <begin position="66"/>
        <end position="77"/>
    </location>
</feature>
<evidence type="ECO:0000313" key="2">
    <source>
        <dbReference type="EMBL" id="RSL86489.1"/>
    </source>
</evidence>
<sequence length="139" mass="15569">MIEISDINDLEKAWTKRCDHINDHFCGRGQSVKHISEWKHGDPSGTKGSSRARETASDSLLGSGNSRHKSRHGRKANAKPEQNKNGQCKPEDIKSYGGVDYTRRENEHVSGMLVSKGNNITIDGEDFVEYRVLARIDFA</sequence>
<dbReference type="AlphaFoldDB" id="A0A428S9J1"/>
<organism evidence="2 3">
    <name type="scientific">Fusarium ambrosium</name>
    <dbReference type="NCBI Taxonomy" id="131363"/>
    <lineage>
        <taxon>Eukaryota</taxon>
        <taxon>Fungi</taxon>
        <taxon>Dikarya</taxon>
        <taxon>Ascomycota</taxon>
        <taxon>Pezizomycotina</taxon>
        <taxon>Sordariomycetes</taxon>
        <taxon>Hypocreomycetidae</taxon>
        <taxon>Hypocreales</taxon>
        <taxon>Nectriaceae</taxon>
        <taxon>Fusarium</taxon>
        <taxon>Fusarium solani species complex</taxon>
    </lineage>
</organism>
<evidence type="ECO:0000313" key="3">
    <source>
        <dbReference type="Proteomes" id="UP000288429"/>
    </source>
</evidence>
<gene>
    <name evidence="2" type="ORF">CDV31_016394</name>
</gene>
<name>A0A428S9J1_9HYPO</name>
<dbReference type="Proteomes" id="UP000288429">
    <property type="component" value="Unassembled WGS sequence"/>
</dbReference>
<reference evidence="2 3" key="1">
    <citation type="submission" date="2017-06" db="EMBL/GenBank/DDBJ databases">
        <title>Cmopartive genomic analysis of Ambrosia Fusariam Clade fungi.</title>
        <authorList>
            <person name="Stajich J.E."/>
            <person name="Carrillo J."/>
            <person name="Kijimoto T."/>
            <person name="Eskalen A."/>
            <person name="O'Donnell K."/>
            <person name="Kasson M."/>
        </authorList>
    </citation>
    <scope>NUCLEOTIDE SEQUENCE [LARGE SCALE GENOMIC DNA]</scope>
    <source>
        <strain evidence="2 3">NRRL 20438</strain>
    </source>
</reference>